<dbReference type="Pfam" id="PF01613">
    <property type="entry name" value="Flavin_Reduct"/>
    <property type="match status" value="1"/>
</dbReference>
<dbReference type="InterPro" id="IPR012349">
    <property type="entry name" value="Split_barrel_FMN-bd"/>
</dbReference>
<evidence type="ECO:0000259" key="2">
    <source>
        <dbReference type="SMART" id="SM00903"/>
    </source>
</evidence>
<dbReference type="RefSeq" id="WP_344722343.1">
    <property type="nucleotide sequence ID" value="NZ_BAAAUS010000011.1"/>
</dbReference>
<dbReference type="SMART" id="SM00903">
    <property type="entry name" value="Flavin_Reduct"/>
    <property type="match status" value="1"/>
</dbReference>
<dbReference type="Proteomes" id="UP001597114">
    <property type="component" value="Unassembled WGS sequence"/>
</dbReference>
<dbReference type="Gene3D" id="2.30.110.10">
    <property type="entry name" value="Electron Transport, Fmn-binding Protein, Chain A"/>
    <property type="match status" value="1"/>
</dbReference>
<dbReference type="SUPFAM" id="SSF50475">
    <property type="entry name" value="FMN-binding split barrel"/>
    <property type="match status" value="1"/>
</dbReference>
<protein>
    <submittedName>
        <fullName evidence="3">Flavin reductase family protein</fullName>
        <ecNumber evidence="3">1.-.-.-</ecNumber>
    </submittedName>
</protein>
<dbReference type="EMBL" id="JBHUCO010000038">
    <property type="protein sequence ID" value="MFD1521729.1"/>
    <property type="molecule type" value="Genomic_DNA"/>
</dbReference>
<accession>A0ABW4F624</accession>
<reference evidence="4" key="1">
    <citation type="journal article" date="2019" name="Int. J. Syst. Evol. Microbiol.">
        <title>The Global Catalogue of Microorganisms (GCM) 10K type strain sequencing project: providing services to taxonomists for standard genome sequencing and annotation.</title>
        <authorList>
            <consortium name="The Broad Institute Genomics Platform"/>
            <consortium name="The Broad Institute Genome Sequencing Center for Infectious Disease"/>
            <person name="Wu L."/>
            <person name="Ma J."/>
        </authorList>
    </citation>
    <scope>NUCLEOTIDE SEQUENCE [LARGE SCALE GENOMIC DNA]</scope>
    <source>
        <strain evidence="4">CCM 7043</strain>
    </source>
</reference>
<evidence type="ECO:0000313" key="4">
    <source>
        <dbReference type="Proteomes" id="UP001597114"/>
    </source>
</evidence>
<proteinExistence type="predicted"/>
<dbReference type="PANTHER" id="PTHR30466:SF1">
    <property type="entry name" value="FMN REDUCTASE (NADH) RUTF"/>
    <property type="match status" value="1"/>
</dbReference>
<dbReference type="PANTHER" id="PTHR30466">
    <property type="entry name" value="FLAVIN REDUCTASE"/>
    <property type="match status" value="1"/>
</dbReference>
<organism evidence="3 4">
    <name type="scientific">Pseudonocardia yunnanensis</name>
    <dbReference type="NCBI Taxonomy" id="58107"/>
    <lineage>
        <taxon>Bacteria</taxon>
        <taxon>Bacillati</taxon>
        <taxon>Actinomycetota</taxon>
        <taxon>Actinomycetes</taxon>
        <taxon>Pseudonocardiales</taxon>
        <taxon>Pseudonocardiaceae</taxon>
        <taxon>Pseudonocardia</taxon>
    </lineage>
</organism>
<gene>
    <name evidence="3" type="ORF">ACFSJD_29815</name>
</gene>
<name>A0ABW4F624_9PSEU</name>
<dbReference type="InterPro" id="IPR050268">
    <property type="entry name" value="NADH-dep_flavin_reductase"/>
</dbReference>
<feature type="domain" description="Flavin reductase like" evidence="2">
    <location>
        <begin position="18"/>
        <end position="160"/>
    </location>
</feature>
<dbReference type="InterPro" id="IPR002563">
    <property type="entry name" value="Flavin_Rdtase-like_dom"/>
</dbReference>
<comment type="caution">
    <text evidence="3">The sequence shown here is derived from an EMBL/GenBank/DDBJ whole genome shotgun (WGS) entry which is preliminary data.</text>
</comment>
<keyword evidence="4" id="KW-1185">Reference proteome</keyword>
<sequence>MRPERPSTHPTQTYRSAISRFTTGVAIITTATPSGYAGMTASAVTSLSLDPLQLIVCVGNRLPTRSAIVESGRFVVNVLGAGHEDVALRFASPLPDKFAGVALREDHDMPVLSEAIAHFVCRVDAALPGGDHTILIGDVEACDFVEDAAPLVYFGSRFGQLCDPERHAQLHYDWQLALAM</sequence>
<evidence type="ECO:0000256" key="1">
    <source>
        <dbReference type="ARBA" id="ARBA00023002"/>
    </source>
</evidence>
<dbReference type="GO" id="GO:0016491">
    <property type="term" value="F:oxidoreductase activity"/>
    <property type="evidence" value="ECO:0007669"/>
    <property type="project" value="UniProtKB-KW"/>
</dbReference>
<keyword evidence="1 3" id="KW-0560">Oxidoreductase</keyword>
<dbReference type="EC" id="1.-.-.-" evidence="3"/>
<evidence type="ECO:0000313" key="3">
    <source>
        <dbReference type="EMBL" id="MFD1521729.1"/>
    </source>
</evidence>